<gene>
    <name evidence="1" type="ORF">EHE19_012260</name>
</gene>
<protein>
    <submittedName>
        <fullName evidence="1">Pilus assembly protein</fullName>
    </submittedName>
</protein>
<dbReference type="RefSeq" id="WP_137697943.1">
    <property type="nucleotide sequence ID" value="NZ_CP061336.1"/>
</dbReference>
<name>A0A4U7JE11_9FIRM</name>
<keyword evidence="2" id="KW-1185">Reference proteome</keyword>
<reference evidence="1 2" key="1">
    <citation type="submission" date="2020-09" db="EMBL/GenBank/DDBJ databases">
        <title>Characterization and genome sequencing of Ruminiclostridium sp. nov. MA18.</title>
        <authorList>
            <person name="Rettenmaier R."/>
            <person name="Kowollik M.-L."/>
            <person name="Liebl W."/>
            <person name="Zverlov V."/>
        </authorList>
    </citation>
    <scope>NUCLEOTIDE SEQUENCE [LARGE SCALE GENOMIC DNA]</scope>
    <source>
        <strain evidence="1 2">MA18</strain>
    </source>
</reference>
<evidence type="ECO:0000313" key="1">
    <source>
        <dbReference type="EMBL" id="QNU65689.1"/>
    </source>
</evidence>
<dbReference type="KEGG" id="rher:EHE19_012260"/>
<evidence type="ECO:0000313" key="2">
    <source>
        <dbReference type="Proteomes" id="UP000306409"/>
    </source>
</evidence>
<proteinExistence type="predicted"/>
<dbReference type="AlphaFoldDB" id="A0A4U7JE11"/>
<organism evidence="1 2">
    <name type="scientific">Ruminiclostridium herbifermentans</name>
    <dbReference type="NCBI Taxonomy" id="2488810"/>
    <lineage>
        <taxon>Bacteria</taxon>
        <taxon>Bacillati</taxon>
        <taxon>Bacillota</taxon>
        <taxon>Clostridia</taxon>
        <taxon>Eubacteriales</taxon>
        <taxon>Oscillospiraceae</taxon>
        <taxon>Ruminiclostridium</taxon>
    </lineage>
</organism>
<sequence>MSRIWNKSEMFINKKGSFTVEASIIFSVVFLLVAALVYIFVLMYKYAFLQSAANKASNIGGYYYSEQYGIGGSIRQTSDLYWRMLDTKTLHKKEQLNRYISNSLEKSIVDLDIYSDNLLSHKFFSKQINIRIETQYPLPIGNMFEKLGLPSTLKMRAEANSNIYDNAEFVRNLDIITDIKKCILNSDNKWIGKGSKVSDVLEKLLKH</sequence>
<accession>A0A4U7JE11</accession>
<dbReference type="Proteomes" id="UP000306409">
    <property type="component" value="Chromosome"/>
</dbReference>
<dbReference type="EMBL" id="CP061336">
    <property type="protein sequence ID" value="QNU65689.1"/>
    <property type="molecule type" value="Genomic_DNA"/>
</dbReference>
<dbReference type="OrthoDB" id="1739072at2"/>